<protein>
    <submittedName>
        <fullName evidence="1">Uncharacterized protein</fullName>
    </submittedName>
</protein>
<name>A0ACC3BWZ0_PYRYE</name>
<comment type="caution">
    <text evidence="1">The sequence shown here is derived from an EMBL/GenBank/DDBJ whole genome shotgun (WGS) entry which is preliminary data.</text>
</comment>
<evidence type="ECO:0000313" key="2">
    <source>
        <dbReference type="Proteomes" id="UP000798662"/>
    </source>
</evidence>
<accession>A0ACC3BWZ0</accession>
<dbReference type="Proteomes" id="UP000798662">
    <property type="component" value="Chromosome 1"/>
</dbReference>
<proteinExistence type="predicted"/>
<keyword evidence="2" id="KW-1185">Reference proteome</keyword>
<reference evidence="1" key="1">
    <citation type="submission" date="2019-11" db="EMBL/GenBank/DDBJ databases">
        <title>Nori genome reveals adaptations in red seaweeds to the harsh intertidal environment.</title>
        <authorList>
            <person name="Wang D."/>
            <person name="Mao Y."/>
        </authorList>
    </citation>
    <scope>NUCLEOTIDE SEQUENCE</scope>
    <source>
        <tissue evidence="1">Gametophyte</tissue>
    </source>
</reference>
<dbReference type="EMBL" id="CM020618">
    <property type="protein sequence ID" value="KAK1862439.1"/>
    <property type="molecule type" value="Genomic_DNA"/>
</dbReference>
<organism evidence="1 2">
    <name type="scientific">Pyropia yezoensis</name>
    <name type="common">Susabi-nori</name>
    <name type="synonym">Porphyra yezoensis</name>
    <dbReference type="NCBI Taxonomy" id="2788"/>
    <lineage>
        <taxon>Eukaryota</taxon>
        <taxon>Rhodophyta</taxon>
        <taxon>Bangiophyceae</taxon>
        <taxon>Bangiales</taxon>
        <taxon>Bangiaceae</taxon>
        <taxon>Pyropia</taxon>
    </lineage>
</organism>
<evidence type="ECO:0000313" key="1">
    <source>
        <dbReference type="EMBL" id="KAK1862439.1"/>
    </source>
</evidence>
<gene>
    <name evidence="1" type="ORF">I4F81_005013</name>
</gene>
<sequence>MATKAGGGEGVARGCSLAPLPRRAHSPARLGHQVTHLRAHARVVVGSPQGSVDTHPPRAGQGVAAPGPPEKGSPPSSSRRVRHPRTWRPLAGPLLVQPAVAVAVAATVTSPRVCAAAGCWLTSGWNGVPPGGGRPRGGAPPAWARTVAFCLSAPGRPPLQTPLPTPSLGIAPPVNGQGGAEGGRGAPPMMAPRWLARRAAPHKGQAGQSPFGPRRTKRKASDGCHGNCERARGLRRVTPPLRRVLRPRSSPRAAVIFRSAAATQACLA</sequence>